<reference evidence="3 4" key="1">
    <citation type="submission" date="2019-07" db="EMBL/GenBank/DDBJ databases">
        <title>Rufibacter sp. nov., isolated from lake sediment.</title>
        <authorList>
            <person name="Qu J.-H."/>
        </authorList>
    </citation>
    <scope>NUCLEOTIDE SEQUENCE [LARGE SCALE GENOMIC DNA]</scope>
    <source>
        <strain evidence="3 4">NBS58-1</strain>
    </source>
</reference>
<name>A0A5B6TD80_9BACT</name>
<dbReference type="Proteomes" id="UP000324133">
    <property type="component" value="Unassembled WGS sequence"/>
</dbReference>
<accession>A0A5B6TD80</accession>
<dbReference type="EMBL" id="VKKY01000002">
    <property type="protein sequence ID" value="KAA3438419.1"/>
    <property type="molecule type" value="Genomic_DNA"/>
</dbReference>
<dbReference type="InterPro" id="IPR049279">
    <property type="entry name" value="DUF3108-like"/>
</dbReference>
<evidence type="ECO:0000313" key="4">
    <source>
        <dbReference type="Proteomes" id="UP000324133"/>
    </source>
</evidence>
<feature type="chain" id="PRO_5022822963" description="DUF3108 domain-containing protein" evidence="1">
    <location>
        <begin position="27"/>
        <end position="247"/>
    </location>
</feature>
<dbReference type="OrthoDB" id="665223at2"/>
<keyword evidence="1" id="KW-0732">Signal</keyword>
<evidence type="ECO:0000256" key="1">
    <source>
        <dbReference type="SAM" id="SignalP"/>
    </source>
</evidence>
<dbReference type="RefSeq" id="WP_149091477.1">
    <property type="nucleotide sequence ID" value="NZ_VKKY01000002.1"/>
</dbReference>
<evidence type="ECO:0000259" key="2">
    <source>
        <dbReference type="Pfam" id="PF21347"/>
    </source>
</evidence>
<evidence type="ECO:0000313" key="3">
    <source>
        <dbReference type="EMBL" id="KAA3438419.1"/>
    </source>
</evidence>
<dbReference type="Pfam" id="PF21347">
    <property type="entry name" value="DUF3108_like"/>
    <property type="match status" value="1"/>
</dbReference>
<sequence>MKKNYFYVLGLVWLLASGVVPHQVLAQNCLQPLGMAKNTEFVFQVTDKGHNKGTLNNKVVQQVTDQKGDYVTTFKTARRNKSNRPETAEEYRIRCVNDTVYLDAMLLLREQVMKAFEGKDFDFTPVDIAYPQQMKVGQKLPDGKLGVKVRSSSVNITQISMLATDRTVEAMEKVTTPAGTFDCYKITYNYVVDLDAMGMPLRDVFKVEEYFSLEHGLIKCQYYNKRGKKGKGLELISKRNAAQALQK</sequence>
<dbReference type="AlphaFoldDB" id="A0A5B6TD80"/>
<keyword evidence="4" id="KW-1185">Reference proteome</keyword>
<feature type="domain" description="DUF3108" evidence="2">
    <location>
        <begin position="46"/>
        <end position="229"/>
    </location>
</feature>
<proteinExistence type="predicted"/>
<dbReference type="Gene3D" id="2.40.360.20">
    <property type="match status" value="1"/>
</dbReference>
<feature type="signal peptide" evidence="1">
    <location>
        <begin position="1"/>
        <end position="26"/>
    </location>
</feature>
<comment type="caution">
    <text evidence="3">The sequence shown here is derived from an EMBL/GenBank/DDBJ whole genome shotgun (WGS) entry which is preliminary data.</text>
</comment>
<protein>
    <recommendedName>
        <fullName evidence="2">DUF3108 domain-containing protein</fullName>
    </recommendedName>
</protein>
<organism evidence="3 4">
    <name type="scientific">Rufibacter hautae</name>
    <dbReference type="NCBI Taxonomy" id="2595005"/>
    <lineage>
        <taxon>Bacteria</taxon>
        <taxon>Pseudomonadati</taxon>
        <taxon>Bacteroidota</taxon>
        <taxon>Cytophagia</taxon>
        <taxon>Cytophagales</taxon>
        <taxon>Hymenobacteraceae</taxon>
        <taxon>Rufibacter</taxon>
    </lineage>
</organism>
<gene>
    <name evidence="3" type="ORF">FOA19_14370</name>
</gene>